<evidence type="ECO:0000256" key="1">
    <source>
        <dbReference type="SAM" id="MobiDB-lite"/>
    </source>
</evidence>
<feature type="compositionally biased region" description="Acidic residues" evidence="1">
    <location>
        <begin position="9"/>
        <end position="18"/>
    </location>
</feature>
<reference evidence="2 3" key="1">
    <citation type="submission" date="2024-02" db="EMBL/GenBank/DDBJ databases">
        <title>High-quality chromosome-scale genome assembly of Pensacola bahiagrass (Paspalum notatum Flugge var. saurae).</title>
        <authorList>
            <person name="Vega J.M."/>
            <person name="Podio M."/>
            <person name="Orjuela J."/>
            <person name="Siena L.A."/>
            <person name="Pessino S.C."/>
            <person name="Combes M.C."/>
            <person name="Mariac C."/>
            <person name="Albertini E."/>
            <person name="Pupilli F."/>
            <person name="Ortiz J.P.A."/>
            <person name="Leblanc O."/>
        </authorList>
    </citation>
    <scope>NUCLEOTIDE SEQUENCE [LARGE SCALE GENOMIC DNA]</scope>
    <source>
        <strain evidence="2">R1</strain>
        <tissue evidence="2">Leaf</tissue>
    </source>
</reference>
<gene>
    <name evidence="2" type="ORF">U9M48_003310</name>
</gene>
<feature type="region of interest" description="Disordered" evidence="1">
    <location>
        <begin position="1"/>
        <end position="35"/>
    </location>
</feature>
<dbReference type="Proteomes" id="UP001341281">
    <property type="component" value="Chromosome 01"/>
</dbReference>
<keyword evidence="3" id="KW-1185">Reference proteome</keyword>
<dbReference type="AlphaFoldDB" id="A0AAQ3PQU6"/>
<organism evidence="2 3">
    <name type="scientific">Paspalum notatum var. saurae</name>
    <dbReference type="NCBI Taxonomy" id="547442"/>
    <lineage>
        <taxon>Eukaryota</taxon>
        <taxon>Viridiplantae</taxon>
        <taxon>Streptophyta</taxon>
        <taxon>Embryophyta</taxon>
        <taxon>Tracheophyta</taxon>
        <taxon>Spermatophyta</taxon>
        <taxon>Magnoliopsida</taxon>
        <taxon>Liliopsida</taxon>
        <taxon>Poales</taxon>
        <taxon>Poaceae</taxon>
        <taxon>PACMAD clade</taxon>
        <taxon>Panicoideae</taxon>
        <taxon>Andropogonodae</taxon>
        <taxon>Paspaleae</taxon>
        <taxon>Paspalinae</taxon>
        <taxon>Paspalum</taxon>
    </lineage>
</organism>
<protein>
    <submittedName>
        <fullName evidence="2">Uncharacterized protein</fullName>
    </submittedName>
</protein>
<evidence type="ECO:0000313" key="3">
    <source>
        <dbReference type="Proteomes" id="UP001341281"/>
    </source>
</evidence>
<proteinExistence type="predicted"/>
<dbReference type="EMBL" id="CP144745">
    <property type="protein sequence ID" value="WVZ52228.1"/>
    <property type="molecule type" value="Genomic_DNA"/>
</dbReference>
<evidence type="ECO:0000313" key="2">
    <source>
        <dbReference type="EMBL" id="WVZ52228.1"/>
    </source>
</evidence>
<name>A0AAQ3PQU6_PASNO</name>
<accession>A0AAQ3PQU6</accession>
<sequence length="107" mass="12296">MCLDGEQFVGEEEQQFEDAEQHPQDQFEQGKCTRPPVDVPVAARFVSRLRFRYDSGLKTYCLILKTGEIWLSQECPDQWARSPGLTPRPPGLTKLPKHLIFDLHAPE</sequence>